<name>A0A6J4RAR4_9ACTN</name>
<evidence type="ECO:0000256" key="4">
    <source>
        <dbReference type="ARBA" id="ARBA00022692"/>
    </source>
</evidence>
<evidence type="ECO:0000256" key="6">
    <source>
        <dbReference type="ARBA" id="ARBA00023136"/>
    </source>
</evidence>
<keyword evidence="3" id="KW-1003">Cell membrane</keyword>
<keyword evidence="6 7" id="KW-0472">Membrane</keyword>
<evidence type="ECO:0000256" key="2">
    <source>
        <dbReference type="ARBA" id="ARBA00006228"/>
    </source>
</evidence>
<dbReference type="AlphaFoldDB" id="A0A6J4RAR4"/>
<dbReference type="GO" id="GO:0008324">
    <property type="term" value="F:monoatomic cation transmembrane transporter activity"/>
    <property type="evidence" value="ECO:0007669"/>
    <property type="project" value="InterPro"/>
</dbReference>
<comment type="subcellular location">
    <subcellularLocation>
        <location evidence="1">Cell membrane</location>
        <topology evidence="1">Multi-pass membrane protein</topology>
    </subcellularLocation>
</comment>
<evidence type="ECO:0000256" key="5">
    <source>
        <dbReference type="ARBA" id="ARBA00022989"/>
    </source>
</evidence>
<comment type="similarity">
    <text evidence="2">Belongs to the CPA3 antiporters (TC 2.A.63) subunit E family.</text>
</comment>
<dbReference type="EMBL" id="CADCVE010000090">
    <property type="protein sequence ID" value="CAA9462372.1"/>
    <property type="molecule type" value="Genomic_DNA"/>
</dbReference>
<dbReference type="Pfam" id="PF01899">
    <property type="entry name" value="MNHE"/>
    <property type="match status" value="1"/>
</dbReference>
<feature type="transmembrane region" description="Helical" evidence="7">
    <location>
        <begin position="60"/>
        <end position="88"/>
    </location>
</feature>
<evidence type="ECO:0000256" key="7">
    <source>
        <dbReference type="SAM" id="Phobius"/>
    </source>
</evidence>
<reference evidence="8" key="1">
    <citation type="submission" date="2020-02" db="EMBL/GenBank/DDBJ databases">
        <authorList>
            <person name="Meier V. D."/>
        </authorList>
    </citation>
    <scope>NUCLEOTIDE SEQUENCE</scope>
    <source>
        <strain evidence="8">AVDCRST_MAG28</strain>
    </source>
</reference>
<dbReference type="PANTHER" id="PTHR34584:SF1">
    <property type="entry name" value="NA(+)_H(+) ANTIPORTER SUBUNIT E1"/>
    <property type="match status" value="1"/>
</dbReference>
<evidence type="ECO:0000256" key="3">
    <source>
        <dbReference type="ARBA" id="ARBA00022475"/>
    </source>
</evidence>
<protein>
    <submittedName>
        <fullName evidence="8">Na(+) H(+) antiporter subunit E</fullName>
    </submittedName>
</protein>
<sequence length="162" mass="17808">MKRAGLALLLLTLIYAMVLASFHPLDLLFGAALSGALLYVFRSFVFDAGPDPLPGFLGRFAAFFPFAWAIAWDVAKGTWAVALVVLHFRPLVSPGIVKVPIGERTPTGVAVSALVTTLSPGAFLIEANEEFMLIHFLDAADPDAVREKHEDFYQRYQRKVFP</sequence>
<feature type="transmembrane region" description="Helical" evidence="7">
    <location>
        <begin position="30"/>
        <end position="48"/>
    </location>
</feature>
<dbReference type="GO" id="GO:0005886">
    <property type="term" value="C:plasma membrane"/>
    <property type="evidence" value="ECO:0007669"/>
    <property type="project" value="UniProtKB-SubCell"/>
</dbReference>
<keyword evidence="4 7" id="KW-0812">Transmembrane</keyword>
<evidence type="ECO:0000313" key="8">
    <source>
        <dbReference type="EMBL" id="CAA9462372.1"/>
    </source>
</evidence>
<keyword evidence="5 7" id="KW-1133">Transmembrane helix</keyword>
<evidence type="ECO:0000256" key="1">
    <source>
        <dbReference type="ARBA" id="ARBA00004651"/>
    </source>
</evidence>
<gene>
    <name evidence="8" type="ORF">AVDCRST_MAG28-3520</name>
</gene>
<proteinExistence type="inferred from homology"/>
<organism evidence="8">
    <name type="scientific">uncultured Rubrobacteraceae bacterium</name>
    <dbReference type="NCBI Taxonomy" id="349277"/>
    <lineage>
        <taxon>Bacteria</taxon>
        <taxon>Bacillati</taxon>
        <taxon>Actinomycetota</taxon>
        <taxon>Rubrobacteria</taxon>
        <taxon>Rubrobacterales</taxon>
        <taxon>Rubrobacteraceae</taxon>
        <taxon>environmental samples</taxon>
    </lineage>
</organism>
<dbReference type="InterPro" id="IPR002758">
    <property type="entry name" value="Cation_antiport_E"/>
</dbReference>
<dbReference type="PANTHER" id="PTHR34584">
    <property type="entry name" value="NA(+)/H(+) ANTIPORTER SUBUNIT E1"/>
    <property type="match status" value="1"/>
</dbReference>
<accession>A0A6J4RAR4</accession>